<organism evidence="3 4">
    <name type="scientific">Corynebacterium propinquum</name>
    <dbReference type="NCBI Taxonomy" id="43769"/>
    <lineage>
        <taxon>Bacteria</taxon>
        <taxon>Bacillati</taxon>
        <taxon>Actinomycetota</taxon>
        <taxon>Actinomycetes</taxon>
        <taxon>Mycobacteriales</taxon>
        <taxon>Corynebacteriaceae</taxon>
        <taxon>Corynebacterium</taxon>
    </lineage>
</organism>
<dbReference type="SUPFAM" id="SSF88713">
    <property type="entry name" value="Glycoside hydrolase/deacetylase"/>
    <property type="match status" value="1"/>
</dbReference>
<gene>
    <name evidence="2" type="ORF">QPX45_04950</name>
    <name evidence="3" type="ORF">QPX54_08705</name>
</gene>
<dbReference type="AlphaFoldDB" id="A0AAP4BV76"/>
<dbReference type="Proteomes" id="UP001226160">
    <property type="component" value="Unassembled WGS sequence"/>
</dbReference>
<reference evidence="3 5" key="1">
    <citation type="submission" date="2023-05" db="EMBL/GenBank/DDBJ databases">
        <title>Metabolic capabilities are highly conserved among human nasal-associated Corynebacterium species in pangenomic analyses.</title>
        <authorList>
            <person name="Tran T.H."/>
            <person name="Roberts A.Q."/>
            <person name="Escapa I.F."/>
            <person name="Gao W."/>
            <person name="Conlan S."/>
            <person name="Kong H."/>
            <person name="Segre J.A."/>
            <person name="Kelly M.S."/>
            <person name="Lemon K.P."/>
        </authorList>
    </citation>
    <scope>NUCLEOTIDE SEQUENCE</scope>
    <source>
        <strain evidence="3">KPL2654</strain>
        <strain evidence="2 5">KPL2811</strain>
    </source>
</reference>
<dbReference type="Gene3D" id="3.20.20.370">
    <property type="entry name" value="Glycoside hydrolase/deacetylase"/>
    <property type="match status" value="1"/>
</dbReference>
<dbReference type="InterPro" id="IPR011330">
    <property type="entry name" value="Glyco_hydro/deAcase_b/a-brl"/>
</dbReference>
<evidence type="ECO:0000259" key="1">
    <source>
        <dbReference type="PROSITE" id="PS51677"/>
    </source>
</evidence>
<proteinExistence type="predicted"/>
<accession>A0AAP4BV76</accession>
<dbReference type="PANTHER" id="PTHR47561:SF1">
    <property type="entry name" value="POLYSACCHARIDE DEACETYLASE FAMILY PROTEIN (AFU_ORTHOLOGUE AFUA_6G05030)"/>
    <property type="match status" value="1"/>
</dbReference>
<dbReference type="EMBL" id="JASNVK010000007">
    <property type="protein sequence ID" value="MDK4300597.1"/>
    <property type="molecule type" value="Genomic_DNA"/>
</dbReference>
<dbReference type="PANTHER" id="PTHR47561">
    <property type="entry name" value="POLYSACCHARIDE DEACETYLASE FAMILY PROTEIN (AFU_ORTHOLOGUE AFUA_6G05030)"/>
    <property type="match status" value="1"/>
</dbReference>
<name>A0AAP4BV76_9CORY</name>
<dbReference type="Pfam" id="PF01522">
    <property type="entry name" value="Polysacc_deac_1"/>
    <property type="match status" value="1"/>
</dbReference>
<evidence type="ECO:0000313" key="2">
    <source>
        <dbReference type="EMBL" id="MDK4300597.1"/>
    </source>
</evidence>
<evidence type="ECO:0000313" key="4">
    <source>
        <dbReference type="Proteomes" id="UP001226160"/>
    </source>
</evidence>
<feature type="domain" description="NodB homology" evidence="1">
    <location>
        <begin position="20"/>
        <end position="241"/>
    </location>
</feature>
<dbReference type="GO" id="GO:0005975">
    <property type="term" value="P:carbohydrate metabolic process"/>
    <property type="evidence" value="ECO:0007669"/>
    <property type="project" value="InterPro"/>
</dbReference>
<comment type="caution">
    <text evidence="3">The sequence shown here is derived from an EMBL/GenBank/DDBJ whole genome shotgun (WGS) entry which is preliminary data.</text>
</comment>
<evidence type="ECO:0000313" key="3">
    <source>
        <dbReference type="EMBL" id="MDK4326578.1"/>
    </source>
</evidence>
<keyword evidence="5" id="KW-1185">Reference proteome</keyword>
<dbReference type="EMBL" id="JASNVP010000008">
    <property type="protein sequence ID" value="MDK4326578.1"/>
    <property type="molecule type" value="Genomic_DNA"/>
</dbReference>
<dbReference type="PROSITE" id="PS51677">
    <property type="entry name" value="NODB"/>
    <property type="match status" value="1"/>
</dbReference>
<dbReference type="Proteomes" id="UP001243856">
    <property type="component" value="Unassembled WGS sequence"/>
</dbReference>
<evidence type="ECO:0000313" key="5">
    <source>
        <dbReference type="Proteomes" id="UP001243856"/>
    </source>
</evidence>
<dbReference type="InterPro" id="IPR002509">
    <property type="entry name" value="NODB_dom"/>
</dbReference>
<dbReference type="GO" id="GO:0016810">
    <property type="term" value="F:hydrolase activity, acting on carbon-nitrogen (but not peptide) bonds"/>
    <property type="evidence" value="ECO:0007669"/>
    <property type="project" value="InterPro"/>
</dbReference>
<protein>
    <submittedName>
        <fullName evidence="3">Polysaccharide deacetylase family protein</fullName>
    </submittedName>
</protein>
<dbReference type="GeneID" id="64189099"/>
<dbReference type="RefSeq" id="WP_161796705.1">
    <property type="nucleotide sequence ID" value="NZ_CABIYR010000010.1"/>
</dbReference>
<sequence length="270" mass="30661">MDIDAVTPMLDELSIDEAPRYVEEIEQRMFGLEVGLPRILRAFREHDISATFFVPGLIAEKFPEIVRDIYTDGHEVAAHGWRHTPPRLQNREEIRDDLQKTIFSLKLAGADRICGYRSPEWQMTAELLEVLNSTNLLYDSSMARRESPYLLQGRDQPLVELPVSWSLDDAPYLLCTSRSFARPVSGEYLGKKWCHDLSAIAQYGGTGILTIHPWLIGRAPSFVALEMVLDYISSDSEVWTGTAVELIKNVGTADLPLVDPQRGISWWEDR</sequence>